<protein>
    <submittedName>
        <fullName evidence="3">Uncharacterized protein</fullName>
    </submittedName>
</protein>
<feature type="transmembrane region" description="Helical" evidence="2">
    <location>
        <begin position="84"/>
        <end position="105"/>
    </location>
</feature>
<evidence type="ECO:0000313" key="4">
    <source>
        <dbReference type="Proteomes" id="UP000298127"/>
    </source>
</evidence>
<dbReference type="EMBL" id="SPQZ01000005">
    <property type="protein sequence ID" value="TFV96333.1"/>
    <property type="molecule type" value="Genomic_DNA"/>
</dbReference>
<keyword evidence="4" id="KW-1185">Reference proteome</keyword>
<dbReference type="Proteomes" id="UP000298127">
    <property type="component" value="Unassembled WGS sequence"/>
</dbReference>
<accession>A0A4Y9QYA6</accession>
<dbReference type="AlphaFoldDB" id="A0A4Y9QYA6"/>
<feature type="region of interest" description="Disordered" evidence="1">
    <location>
        <begin position="154"/>
        <end position="175"/>
    </location>
</feature>
<organism evidence="3 4">
    <name type="scientific">Orlajensenia leifsoniae</name>
    <dbReference type="NCBI Taxonomy" id="2561933"/>
    <lineage>
        <taxon>Bacteria</taxon>
        <taxon>Bacillati</taxon>
        <taxon>Actinomycetota</taxon>
        <taxon>Actinomycetes</taxon>
        <taxon>Micrococcales</taxon>
        <taxon>Microbacteriaceae</taxon>
        <taxon>Orlajensenia</taxon>
    </lineage>
</organism>
<feature type="transmembrane region" description="Helical" evidence="2">
    <location>
        <begin position="125"/>
        <end position="147"/>
    </location>
</feature>
<proteinExistence type="predicted"/>
<name>A0A4Y9QYA6_9MICO</name>
<evidence type="ECO:0000313" key="3">
    <source>
        <dbReference type="EMBL" id="TFV96333.1"/>
    </source>
</evidence>
<keyword evidence="2" id="KW-0812">Transmembrane</keyword>
<reference evidence="3 4" key="1">
    <citation type="journal article" date="2018" name="J. Microbiol.">
        <title>Leifsonia flava sp. nov., a novel actinobacterium isolated from the rhizosphere of Aquilegia viridiflora.</title>
        <authorList>
            <person name="Cai Y."/>
            <person name="Tao W.Z."/>
            <person name="Ma Y.J."/>
            <person name="Cheng J."/>
            <person name="Zhang M.Y."/>
            <person name="Zhang Y.X."/>
        </authorList>
    </citation>
    <scope>NUCLEOTIDE SEQUENCE [LARGE SCALE GENOMIC DNA]</scope>
    <source>
        <strain evidence="3 4">SYP-B2174</strain>
    </source>
</reference>
<evidence type="ECO:0000256" key="1">
    <source>
        <dbReference type="SAM" id="MobiDB-lite"/>
    </source>
</evidence>
<comment type="caution">
    <text evidence="3">The sequence shown here is derived from an EMBL/GenBank/DDBJ whole genome shotgun (WGS) entry which is preliminary data.</text>
</comment>
<keyword evidence="2" id="KW-0472">Membrane</keyword>
<evidence type="ECO:0000256" key="2">
    <source>
        <dbReference type="SAM" id="Phobius"/>
    </source>
</evidence>
<dbReference type="RefSeq" id="WP_135121035.1">
    <property type="nucleotide sequence ID" value="NZ_SPQZ01000005.1"/>
</dbReference>
<feature type="transmembrane region" description="Helical" evidence="2">
    <location>
        <begin position="26"/>
        <end position="47"/>
    </location>
</feature>
<keyword evidence="2" id="KW-1133">Transmembrane helix</keyword>
<sequence length="175" mass="18027">MPDTIAPRSADAATPPTPRMSGVGRVLVAVYGILALAATGRTAVQIIERYDEAPVAFTLSGLSALVYIVATISLVAPGRVWYRVAWIAISFELIGVLVIGTITLVAPDLLGAGTGNPFGRTSTVWTLFGAGYLFIPLVLPILGLWWLAKHRPAPETTGASATSTAVTPGASGAAA</sequence>
<gene>
    <name evidence="3" type="ORF">E4M00_13465</name>
</gene>
<feature type="transmembrane region" description="Helical" evidence="2">
    <location>
        <begin position="53"/>
        <end position="77"/>
    </location>
</feature>